<dbReference type="GO" id="GO:0003700">
    <property type="term" value="F:DNA-binding transcription factor activity"/>
    <property type="evidence" value="ECO:0007669"/>
    <property type="project" value="InterPro"/>
</dbReference>
<evidence type="ECO:0000259" key="7">
    <source>
        <dbReference type="PROSITE" id="PS51369"/>
    </source>
</evidence>
<evidence type="ECO:0000313" key="9">
    <source>
        <dbReference type="Proteomes" id="UP001140206"/>
    </source>
</evidence>
<evidence type="ECO:0000256" key="6">
    <source>
        <dbReference type="SAM" id="MobiDB-lite"/>
    </source>
</evidence>
<reference evidence="8" key="1">
    <citation type="submission" date="2022-08" db="EMBL/GenBank/DDBJ databases">
        <authorList>
            <person name="Marques A."/>
        </authorList>
    </citation>
    <scope>NUCLEOTIDE SEQUENCE</scope>
    <source>
        <strain evidence="8">RhyPub2mFocal</strain>
        <tissue evidence="8">Leaves</tissue>
    </source>
</reference>
<sequence>MSSSDFVLYAPIALAPSSSQILPPPGADATTSRSVTRRRRSTTSSSTSASKDRHTKVCGRGRRVRLPAMVAARLFQLTRELNHRTDGETIEWLLRQAEPSIVAATGSGINLMQEMPHEVPPQPHAFFPYFTSMLMQPGPAVTVAEEGNDRVVTN</sequence>
<keyword evidence="3" id="KW-0238">DNA-binding</keyword>
<evidence type="ECO:0000256" key="4">
    <source>
        <dbReference type="ARBA" id="ARBA00023163"/>
    </source>
</evidence>
<accession>A0AAV8CVN9</accession>
<name>A0AAV8CVN9_9POAL</name>
<dbReference type="AlphaFoldDB" id="A0AAV8CVN9"/>
<dbReference type="GO" id="GO:0005634">
    <property type="term" value="C:nucleus"/>
    <property type="evidence" value="ECO:0007669"/>
    <property type="project" value="UniProtKB-SubCell"/>
</dbReference>
<evidence type="ECO:0000313" key="8">
    <source>
        <dbReference type="EMBL" id="KAJ4759824.1"/>
    </source>
</evidence>
<dbReference type="PANTHER" id="PTHR31072">
    <property type="entry name" value="TRANSCRIPTION FACTOR TCP4-RELATED"/>
    <property type="match status" value="1"/>
</dbReference>
<evidence type="ECO:0000256" key="1">
    <source>
        <dbReference type="ARBA" id="ARBA00004123"/>
    </source>
</evidence>
<comment type="caution">
    <text evidence="8">The sequence shown here is derived from an EMBL/GenBank/DDBJ whole genome shotgun (WGS) entry which is preliminary data.</text>
</comment>
<gene>
    <name evidence="8" type="ORF">LUZ62_070199</name>
</gene>
<evidence type="ECO:0000256" key="2">
    <source>
        <dbReference type="ARBA" id="ARBA00023015"/>
    </source>
</evidence>
<dbReference type="Pfam" id="PF03634">
    <property type="entry name" value="TCP"/>
    <property type="match status" value="1"/>
</dbReference>
<keyword evidence="4" id="KW-0804">Transcription</keyword>
<dbReference type="GO" id="GO:0043565">
    <property type="term" value="F:sequence-specific DNA binding"/>
    <property type="evidence" value="ECO:0007669"/>
    <property type="project" value="TreeGrafter"/>
</dbReference>
<feature type="domain" description="TCP" evidence="7">
    <location>
        <begin position="50"/>
        <end position="104"/>
    </location>
</feature>
<protein>
    <submittedName>
        <fullName evidence="8">TCP transcription factor</fullName>
    </submittedName>
</protein>
<dbReference type="InterPro" id="IPR017887">
    <property type="entry name" value="TF_TCP_subgr"/>
</dbReference>
<evidence type="ECO:0000256" key="5">
    <source>
        <dbReference type="ARBA" id="ARBA00023242"/>
    </source>
</evidence>
<keyword evidence="2" id="KW-0805">Transcription regulation</keyword>
<dbReference type="PROSITE" id="PS51369">
    <property type="entry name" value="TCP"/>
    <property type="match status" value="1"/>
</dbReference>
<keyword evidence="9" id="KW-1185">Reference proteome</keyword>
<feature type="region of interest" description="Disordered" evidence="6">
    <location>
        <begin position="19"/>
        <end position="61"/>
    </location>
</feature>
<dbReference type="EMBL" id="JAMFTS010000004">
    <property type="protein sequence ID" value="KAJ4759824.1"/>
    <property type="molecule type" value="Genomic_DNA"/>
</dbReference>
<dbReference type="Proteomes" id="UP001140206">
    <property type="component" value="Chromosome 4"/>
</dbReference>
<dbReference type="InterPro" id="IPR005333">
    <property type="entry name" value="Transcription_factor_TCP"/>
</dbReference>
<dbReference type="PANTHER" id="PTHR31072:SF170">
    <property type="entry name" value="TRANSCRIPTION FACTOR TCP15-RELATED"/>
    <property type="match status" value="1"/>
</dbReference>
<evidence type="ECO:0000256" key="3">
    <source>
        <dbReference type="ARBA" id="ARBA00023125"/>
    </source>
</evidence>
<comment type="subcellular location">
    <subcellularLocation>
        <location evidence="1">Nucleus</location>
    </subcellularLocation>
</comment>
<organism evidence="8 9">
    <name type="scientific">Rhynchospora pubera</name>
    <dbReference type="NCBI Taxonomy" id="906938"/>
    <lineage>
        <taxon>Eukaryota</taxon>
        <taxon>Viridiplantae</taxon>
        <taxon>Streptophyta</taxon>
        <taxon>Embryophyta</taxon>
        <taxon>Tracheophyta</taxon>
        <taxon>Spermatophyta</taxon>
        <taxon>Magnoliopsida</taxon>
        <taxon>Liliopsida</taxon>
        <taxon>Poales</taxon>
        <taxon>Cyperaceae</taxon>
        <taxon>Cyperoideae</taxon>
        <taxon>Rhynchosporeae</taxon>
        <taxon>Rhynchospora</taxon>
    </lineage>
</organism>
<proteinExistence type="predicted"/>
<keyword evidence="5" id="KW-0539">Nucleus</keyword>